<feature type="transmembrane region" description="Helical" evidence="1">
    <location>
        <begin position="548"/>
        <end position="570"/>
    </location>
</feature>
<keyword evidence="1" id="KW-0472">Membrane</keyword>
<feature type="transmembrane region" description="Helical" evidence="1">
    <location>
        <begin position="299"/>
        <end position="321"/>
    </location>
</feature>
<sequence>MRNHLTKLISPLIICLFAIFIIFPEITHHAMIVGVDYAFHMNRFYDTAMQIKSANISPFQTNFGFDQSGRIVNAVYGPVIAYINGLLLLICKTIFNYQIVSNLIVLITAGILIYFLAVKNHVSKFNALFISMIYMGTHPVLAWITGQQFTGMGAAILPLLFIPATQMIKKHDVNLILLAISMVLLLQTHFMSSAVGAVAILPFFIVGLISAPNKHKKMLLFKHTVEAALLTILLTLNLWANLFEVSGTNHIIPIFPQTDFNTDTIMWSNWSLDLLGPLVTLMFAALLIFTIIRWRKISLVNRVTVFTGIIFLWMSSWLFPWNQLSRFLPILDTTVQLPKRLMVISCILLLLAIGMDLSTVKIPQWAQIIKIAIVLFIFGDFAIDTHHNINSFLTDWSSKQVVSSDQTVQSLTIQEKNPDKLRHALLKDNFQKSAPLVQKTIPDYLPAREKITPANYYNYHFRRNYYYQIIKPSIQTKKTVNGTNLNVTWNNNFNQSKWQMIPITKYAHSSVKLNGKYVSNAKTSAIGTLVVKAKPGQNHVQLSYQPSLIWKALMIIFTLSWIGFILDLIFKKGKWHRQ</sequence>
<comment type="caution">
    <text evidence="2">The sequence shown here is derived from an EMBL/GenBank/DDBJ whole genome shotgun (WGS) entry which is preliminary data.</text>
</comment>
<feature type="transmembrane region" description="Helical" evidence="1">
    <location>
        <begin position="341"/>
        <end position="358"/>
    </location>
</feature>
<feature type="transmembrane region" description="Helical" evidence="1">
    <location>
        <begin position="196"/>
        <end position="212"/>
    </location>
</feature>
<keyword evidence="1" id="KW-0812">Transmembrane</keyword>
<dbReference type="AlphaFoldDB" id="A0A9W6B0E7"/>
<feature type="transmembrane region" description="Helical" evidence="1">
    <location>
        <begin position="103"/>
        <end position="120"/>
    </location>
</feature>
<name>A0A9W6B0E7_9LACO</name>
<gene>
    <name evidence="2" type="ORF">WR164_02390</name>
</gene>
<keyword evidence="1" id="KW-1133">Transmembrane helix</keyword>
<dbReference type="EMBL" id="BRPL01000002">
    <property type="protein sequence ID" value="GLB46260.1"/>
    <property type="molecule type" value="Genomic_DNA"/>
</dbReference>
<evidence type="ECO:0000256" key="1">
    <source>
        <dbReference type="SAM" id="Phobius"/>
    </source>
</evidence>
<reference evidence="2" key="2">
    <citation type="journal article" date="2023" name="PLoS ONE">
        <title>Philodulcilactobacillus myokoensis gen. nov., sp. nov., a fructophilic, acidophilic, and agar-phobic lactic acid bacterium isolated from fermented vegetable extracts.</title>
        <authorList>
            <person name="Kouya T."/>
            <person name="Ishiyama Y."/>
            <person name="Ohashi S."/>
            <person name="Kumakubo R."/>
            <person name="Yamazaki T."/>
            <person name="Otaki T."/>
        </authorList>
    </citation>
    <scope>NUCLEOTIDE SEQUENCE</scope>
    <source>
        <strain evidence="2">WR16-4</strain>
    </source>
</reference>
<dbReference type="RefSeq" id="WP_286135717.1">
    <property type="nucleotide sequence ID" value="NZ_BRPL01000002.1"/>
</dbReference>
<feature type="transmembrane region" description="Helical" evidence="1">
    <location>
        <begin position="12"/>
        <end position="35"/>
    </location>
</feature>
<accession>A0A9W6B0E7</accession>
<protein>
    <submittedName>
        <fullName evidence="2">Membrane protein</fullName>
    </submittedName>
</protein>
<evidence type="ECO:0000313" key="2">
    <source>
        <dbReference type="EMBL" id="GLB46260.1"/>
    </source>
</evidence>
<organism evidence="2 3">
    <name type="scientific">Philodulcilactobacillus myokoensis</name>
    <dbReference type="NCBI Taxonomy" id="2929573"/>
    <lineage>
        <taxon>Bacteria</taxon>
        <taxon>Bacillati</taxon>
        <taxon>Bacillota</taxon>
        <taxon>Bacilli</taxon>
        <taxon>Lactobacillales</taxon>
        <taxon>Lactobacillaceae</taxon>
        <taxon>Philodulcilactobacillus</taxon>
    </lineage>
</organism>
<feature type="transmembrane region" description="Helical" evidence="1">
    <location>
        <begin position="173"/>
        <end position="190"/>
    </location>
</feature>
<proteinExistence type="predicted"/>
<feature type="transmembrane region" description="Helical" evidence="1">
    <location>
        <begin position="71"/>
        <end position="91"/>
    </location>
</feature>
<keyword evidence="3" id="KW-1185">Reference proteome</keyword>
<dbReference type="Proteomes" id="UP001144204">
    <property type="component" value="Unassembled WGS sequence"/>
</dbReference>
<reference evidence="2" key="1">
    <citation type="submission" date="2022-07" db="EMBL/GenBank/DDBJ databases">
        <authorList>
            <person name="Kouya T."/>
            <person name="Ishiyama Y."/>
        </authorList>
    </citation>
    <scope>NUCLEOTIDE SEQUENCE</scope>
    <source>
        <strain evidence="2">WR16-4</strain>
    </source>
</reference>
<feature type="transmembrane region" description="Helical" evidence="1">
    <location>
        <begin position="219"/>
        <end position="240"/>
    </location>
</feature>
<feature type="transmembrane region" description="Helical" evidence="1">
    <location>
        <begin position="274"/>
        <end position="292"/>
    </location>
</feature>
<feature type="transmembrane region" description="Helical" evidence="1">
    <location>
        <begin position="140"/>
        <end position="161"/>
    </location>
</feature>
<evidence type="ECO:0000313" key="3">
    <source>
        <dbReference type="Proteomes" id="UP001144204"/>
    </source>
</evidence>